<evidence type="ECO:0000256" key="1">
    <source>
        <dbReference type="ARBA" id="ARBA00022448"/>
    </source>
</evidence>
<feature type="transmembrane region" description="Helical" evidence="2">
    <location>
        <begin position="362"/>
        <end position="384"/>
    </location>
</feature>
<dbReference type="RefSeq" id="WP_264942514.1">
    <property type="nucleotide sequence ID" value="NZ_JAPDRA010000001.1"/>
</dbReference>
<dbReference type="EMBL" id="JBHTJG010000001">
    <property type="protein sequence ID" value="MFD0945235.1"/>
    <property type="molecule type" value="Genomic_DNA"/>
</dbReference>
<feature type="transmembrane region" description="Helical" evidence="2">
    <location>
        <begin position="14"/>
        <end position="34"/>
    </location>
</feature>
<keyword evidence="1" id="KW-0813">Transport</keyword>
<protein>
    <submittedName>
        <fullName evidence="3">MATE family efflux transporter</fullName>
    </submittedName>
</protein>
<keyword evidence="2" id="KW-0812">Transmembrane</keyword>
<feature type="transmembrane region" description="Helical" evidence="2">
    <location>
        <begin position="391"/>
        <end position="413"/>
    </location>
</feature>
<comment type="caution">
    <text evidence="3">The sequence shown here is derived from an EMBL/GenBank/DDBJ whole genome shotgun (WGS) entry which is preliminary data.</text>
</comment>
<accession>A0ABW3H3F7</accession>
<feature type="transmembrane region" description="Helical" evidence="2">
    <location>
        <begin position="244"/>
        <end position="267"/>
    </location>
</feature>
<keyword evidence="2" id="KW-0472">Membrane</keyword>
<feature type="transmembrane region" description="Helical" evidence="2">
    <location>
        <begin position="166"/>
        <end position="188"/>
    </location>
</feature>
<feature type="transmembrane region" description="Helical" evidence="2">
    <location>
        <begin position="321"/>
        <end position="342"/>
    </location>
</feature>
<feature type="transmembrane region" description="Helical" evidence="2">
    <location>
        <begin position="419"/>
        <end position="443"/>
    </location>
</feature>
<feature type="transmembrane region" description="Helical" evidence="2">
    <location>
        <begin position="194"/>
        <end position="218"/>
    </location>
</feature>
<dbReference type="InterPro" id="IPR050222">
    <property type="entry name" value="MATE_MdtK"/>
</dbReference>
<dbReference type="PANTHER" id="PTHR43298:SF2">
    <property type="entry name" value="FMN_FAD EXPORTER YEEO-RELATED"/>
    <property type="match status" value="1"/>
</dbReference>
<gene>
    <name evidence="3" type="ORF">ACFQ1E_02665</name>
</gene>
<name>A0ABW3H3F7_9SPHN</name>
<dbReference type="InterPro" id="IPR002528">
    <property type="entry name" value="MATE_fam"/>
</dbReference>
<sequence>MPAPAALSAETRRILALAWPVALTSLNWTLLHLTDVVVVGMTGTAEVAALGASRTLTFIGMVVTLGALTGVLVFVSRADGAGDLRETGRVFHQGLALALILAVASALPLFLFAHPMLIAVGVEPGIAPAAAHVVRVMAFAYPPQLLIIAATFFLEGVSRPGRVTAVNLSVLPVNAVLAWALSGGHLGLPAMGAAGAATATVIASAIGAAGMLAAAWTLPRARERGVHALNSLFTRETLAGAIRLLRFGAVPAFASGLELAGFSILIALSTQLGQTATHAFQIVFSIHNVTFALGLGFASAAGVRAGNAVGEGVPGAAVSRALVAAALAAGSTGLLALLLILWPQPFVGLFPAAAEVHALAIAMLFVWAPFILFDGLQVVFVYALRSLGDQVAAGINGILAFFLITGGAGLWLVHMGWGAHALVIASGAGMLAAAALNGARLAWLSRRFRSRR</sequence>
<feature type="transmembrane region" description="Helical" evidence="2">
    <location>
        <begin position="279"/>
        <end position="300"/>
    </location>
</feature>
<feature type="transmembrane region" description="Helical" evidence="2">
    <location>
        <begin position="133"/>
        <end position="154"/>
    </location>
</feature>
<keyword evidence="2" id="KW-1133">Transmembrane helix</keyword>
<evidence type="ECO:0000313" key="4">
    <source>
        <dbReference type="Proteomes" id="UP001596977"/>
    </source>
</evidence>
<evidence type="ECO:0000256" key="2">
    <source>
        <dbReference type="SAM" id="Phobius"/>
    </source>
</evidence>
<keyword evidence="4" id="KW-1185">Reference proteome</keyword>
<dbReference type="Pfam" id="PF01554">
    <property type="entry name" value="MatE"/>
    <property type="match status" value="2"/>
</dbReference>
<dbReference type="Proteomes" id="UP001596977">
    <property type="component" value="Unassembled WGS sequence"/>
</dbReference>
<organism evidence="3 4">
    <name type="scientific">Sphingomonas canadensis</name>
    <dbReference type="NCBI Taxonomy" id="1219257"/>
    <lineage>
        <taxon>Bacteria</taxon>
        <taxon>Pseudomonadati</taxon>
        <taxon>Pseudomonadota</taxon>
        <taxon>Alphaproteobacteria</taxon>
        <taxon>Sphingomonadales</taxon>
        <taxon>Sphingomonadaceae</taxon>
        <taxon>Sphingomonas</taxon>
    </lineage>
</organism>
<proteinExistence type="predicted"/>
<feature type="transmembrane region" description="Helical" evidence="2">
    <location>
        <begin position="54"/>
        <end position="75"/>
    </location>
</feature>
<dbReference type="NCBIfam" id="TIGR00797">
    <property type="entry name" value="matE"/>
    <property type="match status" value="1"/>
</dbReference>
<feature type="transmembrane region" description="Helical" evidence="2">
    <location>
        <begin position="95"/>
        <end position="113"/>
    </location>
</feature>
<evidence type="ECO:0000313" key="3">
    <source>
        <dbReference type="EMBL" id="MFD0945235.1"/>
    </source>
</evidence>
<dbReference type="PANTHER" id="PTHR43298">
    <property type="entry name" value="MULTIDRUG RESISTANCE PROTEIN NORM-RELATED"/>
    <property type="match status" value="1"/>
</dbReference>
<reference evidence="4" key="1">
    <citation type="journal article" date="2019" name="Int. J. Syst. Evol. Microbiol.">
        <title>The Global Catalogue of Microorganisms (GCM) 10K type strain sequencing project: providing services to taxonomists for standard genome sequencing and annotation.</title>
        <authorList>
            <consortium name="The Broad Institute Genomics Platform"/>
            <consortium name="The Broad Institute Genome Sequencing Center for Infectious Disease"/>
            <person name="Wu L."/>
            <person name="Ma J."/>
        </authorList>
    </citation>
    <scope>NUCLEOTIDE SEQUENCE [LARGE SCALE GENOMIC DNA]</scope>
    <source>
        <strain evidence="4">CCUG 62982</strain>
    </source>
</reference>